<feature type="region of interest" description="Disordered" evidence="10">
    <location>
        <begin position="246"/>
        <end position="281"/>
    </location>
</feature>
<keyword evidence="2" id="KW-0597">Phosphoprotein</keyword>
<keyword evidence="4" id="KW-0677">Repeat</keyword>
<dbReference type="SMART" id="SM00033">
    <property type="entry name" value="CH"/>
    <property type="match status" value="2"/>
</dbReference>
<dbReference type="PROSITE" id="PS00020">
    <property type="entry name" value="ACTININ_2"/>
    <property type="match status" value="1"/>
</dbReference>
<evidence type="ECO:0000256" key="4">
    <source>
        <dbReference type="ARBA" id="ARBA00022737"/>
    </source>
</evidence>
<dbReference type="InterPro" id="IPR047826">
    <property type="entry name" value="CLMN_CH_second"/>
</dbReference>
<dbReference type="GO" id="GO:0005640">
    <property type="term" value="C:nuclear outer membrane"/>
    <property type="evidence" value="ECO:0007669"/>
    <property type="project" value="TreeGrafter"/>
</dbReference>
<dbReference type="PANTHER" id="PTHR47535:SF9">
    <property type="entry name" value="CALPONIN-HOMOLOGY (CH) DOMAIN-CONTAINING PROTEIN"/>
    <property type="match status" value="1"/>
</dbReference>
<evidence type="ECO:0000256" key="6">
    <source>
        <dbReference type="ARBA" id="ARBA00023136"/>
    </source>
</evidence>
<accession>A0AA88LXL6</accession>
<feature type="compositionally biased region" description="Polar residues" evidence="10">
    <location>
        <begin position="468"/>
        <end position="488"/>
    </location>
</feature>
<feature type="region of interest" description="Disordered" evidence="10">
    <location>
        <begin position="986"/>
        <end position="1005"/>
    </location>
</feature>
<protein>
    <recommendedName>
        <fullName evidence="8">Calmin</fullName>
    </recommendedName>
    <alternativeName>
        <fullName evidence="9">Calponin-like transmembrane domain protein</fullName>
    </alternativeName>
</protein>
<evidence type="ECO:0000259" key="11">
    <source>
        <dbReference type="PROSITE" id="PS50021"/>
    </source>
</evidence>
<evidence type="ECO:0000256" key="1">
    <source>
        <dbReference type="ARBA" id="ARBA00004211"/>
    </source>
</evidence>
<feature type="compositionally biased region" description="Polar residues" evidence="10">
    <location>
        <begin position="918"/>
        <end position="929"/>
    </location>
</feature>
<comment type="caution">
    <text evidence="12">The sequence shown here is derived from an EMBL/GenBank/DDBJ whole genome shotgun (WGS) entry which is preliminary data.</text>
</comment>
<sequence>MGGRWICSIPPRKYQPGAAAPSSLSLGSTAQRCPCTDCEPPPPVLSLGVPLAWPRSPGRTIDRPPARCSSSLSSASSRGSDRSSCPGFLRHSRLQMAGHEWEDWFEREEFIGQISDIRVQNLQVEREVVQKRTFTRWMNLHLEKCNPPIEVNDLFRDIQDGRILMALLEELSGCKLLHGFKKSSHRIFRLNNIAKVLSFLEERNVKLVSIDAADVADGNSSIILGLIWNIILFFQIKELTGNIRSQYPSSSSLSSIPTSSDSDTSYCSTPSEERQSASTAMREHSKAIKKLLQWVQKRTRKYGVAVQDFGKSWTSGLAFLAVIKSIDPSLVDMRKALLRSSRENMEDAFRIAHYSLGIPRLLEPEDVTINAPDEQCIITYVSQFLEHFPGFEEPEEPCHVIERSVSMGRLNFRDSDYHIRNSAHRSRVRERSYMFQKDNGQPPPKILISSVSEDRSAMSPPFRPATARSWSTEDFLSDSPQTEAMSSTMDEDPKEPVSDVLTNSALNSPQVSDTHSPCGSLVPDSVTGDSAINSPDSWVESEFGVMPEKFCESQSDSSLCDNRTAWDVYRATPVEVTNLDEGYFPSIEDKGPDEQSITESYIDEGICSLSSLEATQVRLQGHSENKQVEEGKEKEVNSESQYQCMPLEKVPDQSEAEIIKEAGSKPVNTNLLQEDEVPRDQEGLANSNAEENTGDLEETVDFSGDAQDYEGQINVQTECLTRRNDSGDVEVDNECQKTDCTLEDKGVDRSNQSGILKEMDEEGTLDQAREGSLAEYPDHQKAICTESNDATTHPIKEEVASNTSQESSKGANIPLIVVFSETEEQDKVRTSDSEIKAHGGDKELQQPEVPESTRSDTETNSPESPDELSCDSSENEDRSPFEIPPCPKSEDVETTASEEIRDIENGQQIDTNEHDIRGSSTVDTSSPRTADNGEISEAKQTCEFSCDHSSAHNTDRNFIAQSLSMDGESQLVKTEQQQLDNTFSQNEMTSTQQNKLDPVDTDSNGRTGISCYEPASQARSICLFHADFDQSSPTEDLVGDPVEPMDLFYPDKEEPMFIEPPDTEMQSWPSVLSVSALQPAPASETLPDDLSLNLLGEDFGKRVDLIQENDKVITETNQETDKAPESQEQCLLSGMKTGHLWSDDVPADGGDLSEAEQQSPGSSSENTVCVRCDTKSSSRQDESQIPTVLRHRKGVRFTESIDRQRCVTAVTRKADKDDSDFWRSENWELHLLLLLWLLLYCFWQRRSVENTNQGWRIESKFMPLSICAEIFPL</sequence>
<feature type="compositionally biased region" description="Polar residues" evidence="10">
    <location>
        <begin position="800"/>
        <end position="810"/>
    </location>
</feature>
<keyword evidence="3" id="KW-0812">Transmembrane</keyword>
<evidence type="ECO:0000256" key="8">
    <source>
        <dbReference type="ARBA" id="ARBA00070333"/>
    </source>
</evidence>
<dbReference type="AlphaFoldDB" id="A0AA88LXL6"/>
<dbReference type="GO" id="GO:0005737">
    <property type="term" value="C:cytoplasm"/>
    <property type="evidence" value="ECO:0007669"/>
    <property type="project" value="TreeGrafter"/>
</dbReference>
<evidence type="ECO:0000256" key="10">
    <source>
        <dbReference type="SAM" id="MobiDB-lite"/>
    </source>
</evidence>
<dbReference type="InterPro" id="IPR001589">
    <property type="entry name" value="Actinin_actin-bd_CS"/>
</dbReference>
<dbReference type="GO" id="GO:0051015">
    <property type="term" value="F:actin filament binding"/>
    <property type="evidence" value="ECO:0007669"/>
    <property type="project" value="TreeGrafter"/>
</dbReference>
<dbReference type="GO" id="GO:0007097">
    <property type="term" value="P:nuclear migration"/>
    <property type="evidence" value="ECO:0007669"/>
    <property type="project" value="TreeGrafter"/>
</dbReference>
<dbReference type="EMBL" id="JAUPFM010000016">
    <property type="protein sequence ID" value="KAK2825830.1"/>
    <property type="molecule type" value="Genomic_DNA"/>
</dbReference>
<dbReference type="PROSITE" id="PS50021">
    <property type="entry name" value="CH"/>
    <property type="match status" value="2"/>
</dbReference>
<dbReference type="GO" id="GO:0034993">
    <property type="term" value="C:meiotic nuclear membrane microtubule tethering complex"/>
    <property type="evidence" value="ECO:0007669"/>
    <property type="project" value="TreeGrafter"/>
</dbReference>
<evidence type="ECO:0000256" key="3">
    <source>
        <dbReference type="ARBA" id="ARBA00022692"/>
    </source>
</evidence>
<feature type="compositionally biased region" description="Basic and acidic residues" evidence="10">
    <location>
        <begin position="271"/>
        <end position="281"/>
    </location>
</feature>
<keyword evidence="13" id="KW-1185">Reference proteome</keyword>
<dbReference type="FunFam" id="1.10.418.10:FF:000057">
    <property type="entry name" value="Calmin"/>
    <property type="match status" value="1"/>
</dbReference>
<feature type="compositionally biased region" description="Low complexity" evidence="10">
    <location>
        <begin position="246"/>
        <end position="270"/>
    </location>
</feature>
<feature type="region of interest" description="Disordered" evidence="10">
    <location>
        <begin position="453"/>
        <end position="497"/>
    </location>
</feature>
<feature type="compositionally biased region" description="Basic and acidic residues" evidence="10">
    <location>
        <begin position="825"/>
        <end position="857"/>
    </location>
</feature>
<keyword evidence="6" id="KW-0472">Membrane</keyword>
<feature type="domain" description="Calponin-homology (CH)" evidence="11">
    <location>
        <begin position="128"/>
        <end position="235"/>
    </location>
</feature>
<evidence type="ECO:0000256" key="9">
    <source>
        <dbReference type="ARBA" id="ARBA00082870"/>
    </source>
</evidence>
<name>A0AA88LXL6_CHASR</name>
<evidence type="ECO:0000313" key="13">
    <source>
        <dbReference type="Proteomes" id="UP001187415"/>
    </source>
</evidence>
<dbReference type="InterPro" id="IPR052403">
    <property type="entry name" value="LINC-complex_assoc"/>
</dbReference>
<feature type="region of interest" description="Disordered" evidence="10">
    <location>
        <begin position="56"/>
        <end position="84"/>
    </location>
</feature>
<dbReference type="PANTHER" id="PTHR47535">
    <property type="entry name" value="MUSCLE-SPECIFIC PROTEIN 300 KDA, ISOFORM G"/>
    <property type="match status" value="1"/>
</dbReference>
<dbReference type="Gene3D" id="1.10.418.10">
    <property type="entry name" value="Calponin-like domain"/>
    <property type="match status" value="2"/>
</dbReference>
<reference evidence="12" key="1">
    <citation type="submission" date="2023-07" db="EMBL/GenBank/DDBJ databases">
        <title>Chromosome-level Genome Assembly of Striped Snakehead (Channa striata).</title>
        <authorList>
            <person name="Liu H."/>
        </authorList>
    </citation>
    <scope>NUCLEOTIDE SEQUENCE</scope>
    <source>
        <strain evidence="12">Gz</strain>
        <tissue evidence="12">Muscle</tissue>
    </source>
</reference>
<evidence type="ECO:0000313" key="12">
    <source>
        <dbReference type="EMBL" id="KAK2825830.1"/>
    </source>
</evidence>
<dbReference type="Pfam" id="PF00307">
    <property type="entry name" value="CH"/>
    <property type="match status" value="2"/>
</dbReference>
<keyword evidence="7" id="KW-0009">Actin-binding</keyword>
<dbReference type="CDD" id="cd21245">
    <property type="entry name" value="CH_CLMN_rpt2"/>
    <property type="match status" value="1"/>
</dbReference>
<feature type="region of interest" description="Disordered" evidence="10">
    <location>
        <begin position="720"/>
        <end position="936"/>
    </location>
</feature>
<dbReference type="InterPro" id="IPR001715">
    <property type="entry name" value="CH_dom"/>
</dbReference>
<feature type="region of interest" description="Disordered" evidence="10">
    <location>
        <begin position="670"/>
        <end position="695"/>
    </location>
</feature>
<evidence type="ECO:0000256" key="5">
    <source>
        <dbReference type="ARBA" id="ARBA00022989"/>
    </source>
</evidence>
<evidence type="ECO:0000256" key="7">
    <source>
        <dbReference type="ARBA" id="ARBA00023203"/>
    </source>
</evidence>
<feature type="compositionally biased region" description="Basic and acidic residues" evidence="10">
    <location>
        <begin position="734"/>
        <end position="748"/>
    </location>
</feature>
<proteinExistence type="predicted"/>
<feature type="compositionally biased region" description="Polar residues" evidence="10">
    <location>
        <begin position="1155"/>
        <end position="1167"/>
    </location>
</feature>
<organism evidence="12 13">
    <name type="scientific">Channa striata</name>
    <name type="common">Snakehead murrel</name>
    <name type="synonym">Ophicephalus striatus</name>
    <dbReference type="NCBI Taxonomy" id="64152"/>
    <lineage>
        <taxon>Eukaryota</taxon>
        <taxon>Metazoa</taxon>
        <taxon>Chordata</taxon>
        <taxon>Craniata</taxon>
        <taxon>Vertebrata</taxon>
        <taxon>Euteleostomi</taxon>
        <taxon>Actinopterygii</taxon>
        <taxon>Neopterygii</taxon>
        <taxon>Teleostei</taxon>
        <taxon>Neoteleostei</taxon>
        <taxon>Acanthomorphata</taxon>
        <taxon>Anabantaria</taxon>
        <taxon>Anabantiformes</taxon>
        <taxon>Channoidei</taxon>
        <taxon>Channidae</taxon>
        <taxon>Channa</taxon>
    </lineage>
</organism>
<dbReference type="InterPro" id="IPR036872">
    <property type="entry name" value="CH_dom_sf"/>
</dbReference>
<dbReference type="SUPFAM" id="SSF47576">
    <property type="entry name" value="Calponin-homology domain, CH-domain"/>
    <property type="match status" value="1"/>
</dbReference>
<dbReference type="FunFam" id="1.10.418.10:FF:000063">
    <property type="entry name" value="Calmin"/>
    <property type="match status" value="1"/>
</dbReference>
<dbReference type="Proteomes" id="UP001187415">
    <property type="component" value="Unassembled WGS sequence"/>
</dbReference>
<feature type="domain" description="Calponin-homology (CH)" evidence="11">
    <location>
        <begin position="285"/>
        <end position="389"/>
    </location>
</feature>
<gene>
    <name evidence="12" type="ORF">Q5P01_020044</name>
</gene>
<feature type="region of interest" description="Disordered" evidence="10">
    <location>
        <begin position="1142"/>
        <end position="1168"/>
    </location>
</feature>
<evidence type="ECO:0000256" key="2">
    <source>
        <dbReference type="ARBA" id="ARBA00022553"/>
    </source>
</evidence>
<keyword evidence="5" id="KW-1133">Transmembrane helix</keyword>
<dbReference type="PROSITE" id="PS00019">
    <property type="entry name" value="ACTININ_1"/>
    <property type="match status" value="1"/>
</dbReference>
<comment type="subcellular location">
    <subcellularLocation>
        <location evidence="1">Membrane</location>
        <topology evidence="1">Single-pass type IV membrane protein</topology>
    </subcellularLocation>
</comment>
<feature type="compositionally biased region" description="Low complexity" evidence="10">
    <location>
        <begin position="67"/>
        <end position="84"/>
    </location>
</feature>